<keyword evidence="3" id="KW-1185">Reference proteome</keyword>
<proteinExistence type="predicted"/>
<reference evidence="2 3" key="1">
    <citation type="submission" date="2021-03" db="EMBL/GenBank/DDBJ databases">
        <title>Complete genome of Polaribacter_sp.SM13.</title>
        <authorList>
            <person name="Jeong S.W."/>
            <person name="Bae J.W."/>
        </authorList>
    </citation>
    <scope>NUCLEOTIDE SEQUENCE [LARGE SCALE GENOMIC DNA]</scope>
    <source>
        <strain evidence="2 3">SM13</strain>
    </source>
</reference>
<dbReference type="Gene3D" id="1.10.10.10">
    <property type="entry name" value="Winged helix-like DNA-binding domain superfamily/Winged helix DNA-binding domain"/>
    <property type="match status" value="1"/>
</dbReference>
<dbReference type="KEGG" id="pcea:J3359_07405"/>
<evidence type="ECO:0000313" key="3">
    <source>
        <dbReference type="Proteomes" id="UP000663920"/>
    </source>
</evidence>
<dbReference type="InterPro" id="IPR000792">
    <property type="entry name" value="Tscrpt_reg_LuxR_C"/>
</dbReference>
<dbReference type="PROSITE" id="PS50043">
    <property type="entry name" value="HTH_LUXR_2"/>
    <property type="match status" value="1"/>
</dbReference>
<dbReference type="Pfam" id="PF00196">
    <property type="entry name" value="GerE"/>
    <property type="match status" value="1"/>
</dbReference>
<dbReference type="GO" id="GO:0003677">
    <property type="term" value="F:DNA binding"/>
    <property type="evidence" value="ECO:0007669"/>
    <property type="project" value="InterPro"/>
</dbReference>
<dbReference type="InterPro" id="IPR036388">
    <property type="entry name" value="WH-like_DNA-bd_sf"/>
</dbReference>
<accession>A0A975H8V0</accession>
<dbReference type="EMBL" id="CP071869">
    <property type="protein sequence ID" value="QTE24464.1"/>
    <property type="molecule type" value="Genomic_DNA"/>
</dbReference>
<dbReference type="InterPro" id="IPR016032">
    <property type="entry name" value="Sig_transdc_resp-reg_C-effctor"/>
</dbReference>
<evidence type="ECO:0000313" key="2">
    <source>
        <dbReference type="EMBL" id="QTE24464.1"/>
    </source>
</evidence>
<sequence>MRELNYNEISNNLIISTSPVKKHIENIYKKLQLHSKMETVIKAQKRNLI</sequence>
<dbReference type="GO" id="GO:0006355">
    <property type="term" value="P:regulation of DNA-templated transcription"/>
    <property type="evidence" value="ECO:0007669"/>
    <property type="project" value="InterPro"/>
</dbReference>
<gene>
    <name evidence="2" type="ORF">J3359_07405</name>
</gene>
<name>A0A975H8V0_9FLAO</name>
<dbReference type="AlphaFoldDB" id="A0A975H8V0"/>
<dbReference type="SUPFAM" id="SSF46894">
    <property type="entry name" value="C-terminal effector domain of the bipartite response regulators"/>
    <property type="match status" value="1"/>
</dbReference>
<organism evidence="2 3">
    <name type="scientific">Polaribacter cellanae</name>
    <dbReference type="NCBI Taxonomy" id="2818493"/>
    <lineage>
        <taxon>Bacteria</taxon>
        <taxon>Pseudomonadati</taxon>
        <taxon>Bacteroidota</taxon>
        <taxon>Flavobacteriia</taxon>
        <taxon>Flavobacteriales</taxon>
        <taxon>Flavobacteriaceae</taxon>
    </lineage>
</organism>
<evidence type="ECO:0000259" key="1">
    <source>
        <dbReference type="PROSITE" id="PS50043"/>
    </source>
</evidence>
<protein>
    <submittedName>
        <fullName evidence="2">Response regulator transcription factor</fullName>
    </submittedName>
</protein>
<dbReference type="Proteomes" id="UP000663920">
    <property type="component" value="Chromosome"/>
</dbReference>
<feature type="domain" description="HTH luxR-type" evidence="1">
    <location>
        <begin position="1"/>
        <end position="47"/>
    </location>
</feature>